<dbReference type="InterPro" id="IPR011664">
    <property type="entry name" value="Abi_system_AbiD/AbiF-like"/>
</dbReference>
<dbReference type="PIRSF" id="PIRSF034934">
    <property type="entry name" value="AbiF_AbiD"/>
    <property type="match status" value="1"/>
</dbReference>
<dbReference type="EMBL" id="UGTL01000002">
    <property type="protein sequence ID" value="SUB97343.1"/>
    <property type="molecule type" value="Genomic_DNA"/>
</dbReference>
<evidence type="ECO:0000313" key="2">
    <source>
        <dbReference type="Proteomes" id="UP000254072"/>
    </source>
</evidence>
<dbReference type="InterPro" id="IPR017034">
    <property type="entry name" value="Abi_system_AbiD/AbiF"/>
</dbReference>
<reference evidence="1 2" key="1">
    <citation type="submission" date="2018-06" db="EMBL/GenBank/DDBJ databases">
        <authorList>
            <consortium name="Pathogen Informatics"/>
            <person name="Doyle S."/>
        </authorList>
    </citation>
    <scope>NUCLEOTIDE SEQUENCE [LARGE SCALE GENOMIC DNA]</scope>
    <source>
        <strain evidence="1 2">NCTC11157</strain>
    </source>
</reference>
<accession>A0A379EFB7</accession>
<proteinExistence type="predicted"/>
<dbReference type="Proteomes" id="UP000254072">
    <property type="component" value="Unassembled WGS sequence"/>
</dbReference>
<dbReference type="AlphaFoldDB" id="A0A379EFB7"/>
<organism evidence="1 2">
    <name type="scientific">Prevotella disiens</name>
    <dbReference type="NCBI Taxonomy" id="28130"/>
    <lineage>
        <taxon>Bacteria</taxon>
        <taxon>Pseudomonadati</taxon>
        <taxon>Bacteroidota</taxon>
        <taxon>Bacteroidia</taxon>
        <taxon>Bacteroidales</taxon>
        <taxon>Prevotellaceae</taxon>
        <taxon>Prevotella</taxon>
    </lineage>
</organism>
<evidence type="ECO:0000313" key="1">
    <source>
        <dbReference type="EMBL" id="SUB97343.1"/>
    </source>
</evidence>
<dbReference type="Pfam" id="PF07751">
    <property type="entry name" value="Abi_2"/>
    <property type="match status" value="1"/>
</dbReference>
<sequence>MWISTLKDNSTRLAYRKICWRVIFFIDTMANKESRSIQEQIDLLKHRGMIIEDEEFAHLHLSHISYYRLKGYWWDMQTDKERHIFKNDANFKDVITRYFFDKELRLILFDAIEAIEIALRTKMIYHLSQSYGGLYYMDKGLFNNEELQQQHIHDLMGEFMRSSEIFIKDYKCKYGVWEDRKCISLTQQPDAWIIFEVATFGTLSKIYKNLNHQLPEKARIANEFGLNMHTELSSWLEAISYLRNIVAHHSRVWSRNMVKRPMDISNPRGIWLQHPLSEFSKKKPFLIITSMLYLCNAINAGDTYKRKTISLIEKNPDIPIYKIGFPDHWNRESIWQ</sequence>
<name>A0A379EFB7_9BACT</name>
<protein>
    <submittedName>
        <fullName evidence="1">Abortive infection bacteriophage resistance protein</fullName>
    </submittedName>
</protein>
<gene>
    <name evidence="1" type="ORF">NCTC11157_02126</name>
</gene>